<feature type="transmembrane region" description="Helical" evidence="10">
    <location>
        <begin position="38"/>
        <end position="59"/>
    </location>
</feature>
<keyword evidence="13" id="KW-1185">Reference proteome</keyword>
<dbReference type="GO" id="GO:0016020">
    <property type="term" value="C:membrane"/>
    <property type="evidence" value="ECO:0007669"/>
    <property type="project" value="UniProtKB-SubCell"/>
</dbReference>
<dbReference type="STRING" id="1137991.SAMN05660642_04591"/>
<evidence type="ECO:0000313" key="13">
    <source>
        <dbReference type="Proteomes" id="UP000198680"/>
    </source>
</evidence>
<comment type="similarity">
    <text evidence="2">Belongs to the fatty acid desaturase type 2 family.</text>
</comment>
<accession>A0A1H0AH48</accession>
<dbReference type="CDD" id="cd03505">
    <property type="entry name" value="Delta9-FADS-like"/>
    <property type="match status" value="1"/>
</dbReference>
<dbReference type="InterPro" id="IPR015876">
    <property type="entry name" value="Acyl-CoA_DS"/>
</dbReference>
<evidence type="ECO:0000256" key="3">
    <source>
        <dbReference type="ARBA" id="ARBA00022692"/>
    </source>
</evidence>
<evidence type="ECO:0000256" key="10">
    <source>
        <dbReference type="SAM" id="Phobius"/>
    </source>
</evidence>
<dbReference type="EMBL" id="FNHE01000016">
    <property type="protein sequence ID" value="SDN32714.1"/>
    <property type="molecule type" value="Genomic_DNA"/>
</dbReference>
<dbReference type="GO" id="GO:0016717">
    <property type="term" value="F:oxidoreductase activity, acting on paired donors, with oxidation of a pair of donors resulting in the reduction of molecular oxygen to two molecules of water"/>
    <property type="evidence" value="ECO:0007669"/>
    <property type="project" value="InterPro"/>
</dbReference>
<reference evidence="13" key="1">
    <citation type="submission" date="2016-10" db="EMBL/GenBank/DDBJ databases">
        <authorList>
            <person name="Varghese N."/>
            <person name="Submissions S."/>
        </authorList>
    </citation>
    <scope>NUCLEOTIDE SEQUENCE [LARGE SCALE GENOMIC DNA]</scope>
    <source>
        <strain evidence="13">DSM 45419</strain>
    </source>
</reference>
<feature type="transmembrane region" description="Helical" evidence="10">
    <location>
        <begin position="218"/>
        <end position="244"/>
    </location>
</feature>
<proteinExistence type="inferred from homology"/>
<sequence>MSAPASTRPTAPVLRPAVPDTGLPANALGKEKGALEQVTLYVFVIVPFLALAAVVPAVWGWGLSWLDVGLAVGFYSLTLLGITVGYHRHFTHGSFKAARPLRIALAVVGCMAIQGPVVQWVADHRRHHAFSDREGDPHSPWRYGTDARALLKGMWHAHLGWLFDRRQTSAERYAPDLLKDTGLRRTSRLFVVWAFLSLALPAVIGGLVTASWTGAWTAFFWAGLVRVALLHHVTWSINSVCHVVGNRPFVSRDRATNFWPLAILSAGESWHNLHHADPTCARHGVLRGQIDISARVIWVFEKLGWAHGVKWPDPVRLAAKRRLPATAAS</sequence>
<protein>
    <submittedName>
        <fullName evidence="12">Stearoyl-CoA desaturase (Delta-9 desaturase)</fullName>
    </submittedName>
</protein>
<keyword evidence="9 10" id="KW-0472">Membrane</keyword>
<evidence type="ECO:0000256" key="6">
    <source>
        <dbReference type="ARBA" id="ARBA00023002"/>
    </source>
</evidence>
<dbReference type="Pfam" id="PF00487">
    <property type="entry name" value="FA_desaturase"/>
    <property type="match status" value="1"/>
</dbReference>
<gene>
    <name evidence="12" type="ORF">SAMN05660642_04591</name>
</gene>
<keyword evidence="8" id="KW-0443">Lipid metabolism</keyword>
<keyword evidence="4" id="KW-0276">Fatty acid metabolism</keyword>
<keyword evidence="3 10" id="KW-0812">Transmembrane</keyword>
<feature type="domain" description="Fatty acid desaturase" evidence="11">
    <location>
        <begin position="64"/>
        <end position="282"/>
    </location>
</feature>
<dbReference type="Proteomes" id="UP000198680">
    <property type="component" value="Unassembled WGS sequence"/>
</dbReference>
<dbReference type="PRINTS" id="PR00075">
    <property type="entry name" value="FACDDSATRASE"/>
</dbReference>
<evidence type="ECO:0000259" key="11">
    <source>
        <dbReference type="Pfam" id="PF00487"/>
    </source>
</evidence>
<evidence type="ECO:0000256" key="5">
    <source>
        <dbReference type="ARBA" id="ARBA00022989"/>
    </source>
</evidence>
<evidence type="ECO:0000256" key="2">
    <source>
        <dbReference type="ARBA" id="ARBA00008749"/>
    </source>
</evidence>
<evidence type="ECO:0000256" key="7">
    <source>
        <dbReference type="ARBA" id="ARBA00023004"/>
    </source>
</evidence>
<evidence type="ECO:0000256" key="4">
    <source>
        <dbReference type="ARBA" id="ARBA00022832"/>
    </source>
</evidence>
<name>A0A1H0AH48_9ACTN</name>
<feature type="transmembrane region" description="Helical" evidence="10">
    <location>
        <begin position="189"/>
        <end position="212"/>
    </location>
</feature>
<keyword evidence="5 10" id="KW-1133">Transmembrane helix</keyword>
<evidence type="ECO:0000256" key="1">
    <source>
        <dbReference type="ARBA" id="ARBA00004141"/>
    </source>
</evidence>
<dbReference type="AlphaFoldDB" id="A0A1H0AH48"/>
<dbReference type="GO" id="GO:0006631">
    <property type="term" value="P:fatty acid metabolic process"/>
    <property type="evidence" value="ECO:0007669"/>
    <property type="project" value="UniProtKB-KW"/>
</dbReference>
<dbReference type="PANTHER" id="PTHR11351">
    <property type="entry name" value="ACYL-COA DESATURASE"/>
    <property type="match status" value="1"/>
</dbReference>
<dbReference type="InterPro" id="IPR005804">
    <property type="entry name" value="FA_desaturase_dom"/>
</dbReference>
<evidence type="ECO:0000256" key="8">
    <source>
        <dbReference type="ARBA" id="ARBA00023098"/>
    </source>
</evidence>
<evidence type="ECO:0000256" key="9">
    <source>
        <dbReference type="ARBA" id="ARBA00023136"/>
    </source>
</evidence>
<keyword evidence="6" id="KW-0560">Oxidoreductase</keyword>
<feature type="transmembrane region" description="Helical" evidence="10">
    <location>
        <begin position="65"/>
        <end position="86"/>
    </location>
</feature>
<evidence type="ECO:0000313" key="12">
    <source>
        <dbReference type="EMBL" id="SDN32714.1"/>
    </source>
</evidence>
<comment type="subcellular location">
    <subcellularLocation>
        <location evidence="1">Membrane</location>
        <topology evidence="1">Multi-pass membrane protein</topology>
    </subcellularLocation>
</comment>
<dbReference type="RefSeq" id="WP_091223767.1">
    <property type="nucleotide sequence ID" value="NZ_FNHE01000016.1"/>
</dbReference>
<keyword evidence="7" id="KW-0408">Iron</keyword>
<dbReference type="OrthoDB" id="19906at2"/>
<organism evidence="12 13">
    <name type="scientific">Geodermatophilus siccatus</name>
    <dbReference type="NCBI Taxonomy" id="1137991"/>
    <lineage>
        <taxon>Bacteria</taxon>
        <taxon>Bacillati</taxon>
        <taxon>Actinomycetota</taxon>
        <taxon>Actinomycetes</taxon>
        <taxon>Geodermatophilales</taxon>
        <taxon>Geodermatophilaceae</taxon>
        <taxon>Geodermatophilus</taxon>
    </lineage>
</organism>
<dbReference type="PANTHER" id="PTHR11351:SF3">
    <property type="entry name" value="BLL4393 PROTEIN"/>
    <property type="match status" value="1"/>
</dbReference>